<dbReference type="AlphaFoldDB" id="A0A9D1TL44"/>
<reference evidence="2" key="1">
    <citation type="journal article" date="2021" name="PeerJ">
        <title>Extensive microbial diversity within the chicken gut microbiome revealed by metagenomics and culture.</title>
        <authorList>
            <person name="Gilroy R."/>
            <person name="Ravi A."/>
            <person name="Getino M."/>
            <person name="Pursley I."/>
            <person name="Horton D.L."/>
            <person name="Alikhan N.F."/>
            <person name="Baker D."/>
            <person name="Gharbi K."/>
            <person name="Hall N."/>
            <person name="Watson M."/>
            <person name="Adriaenssens E.M."/>
            <person name="Foster-Nyarko E."/>
            <person name="Jarju S."/>
            <person name="Secka A."/>
            <person name="Antonio M."/>
            <person name="Oren A."/>
            <person name="Chaudhuri R.R."/>
            <person name="La Ragione R."/>
            <person name="Hildebrand F."/>
            <person name="Pallen M.J."/>
        </authorList>
    </citation>
    <scope>NUCLEOTIDE SEQUENCE</scope>
    <source>
        <strain evidence="2">CHK169-2315</strain>
    </source>
</reference>
<evidence type="ECO:0000313" key="2">
    <source>
        <dbReference type="EMBL" id="HIV75418.1"/>
    </source>
</evidence>
<name>A0A9D1TL44_9BACI</name>
<proteinExistence type="predicted"/>
<dbReference type="EMBL" id="DXHX01000141">
    <property type="protein sequence ID" value="HIV75418.1"/>
    <property type="molecule type" value="Genomic_DNA"/>
</dbReference>
<reference evidence="2" key="2">
    <citation type="submission" date="2021-04" db="EMBL/GenBank/DDBJ databases">
        <authorList>
            <person name="Gilroy R."/>
        </authorList>
    </citation>
    <scope>NUCLEOTIDE SEQUENCE</scope>
    <source>
        <strain evidence="2">CHK169-2315</strain>
    </source>
</reference>
<keyword evidence="1" id="KW-0472">Membrane</keyword>
<protein>
    <submittedName>
        <fullName evidence="2">DUF2812 domain-containing protein</fullName>
    </submittedName>
</protein>
<comment type="caution">
    <text evidence="2">The sequence shown here is derived from an EMBL/GenBank/DDBJ whole genome shotgun (WGS) entry which is preliminary data.</text>
</comment>
<evidence type="ECO:0000256" key="1">
    <source>
        <dbReference type="SAM" id="Phobius"/>
    </source>
</evidence>
<feature type="transmembrane region" description="Helical" evidence="1">
    <location>
        <begin position="148"/>
        <end position="168"/>
    </location>
</feature>
<keyword evidence="1" id="KW-1133">Transmembrane helix</keyword>
<evidence type="ECO:0000313" key="3">
    <source>
        <dbReference type="Proteomes" id="UP000823937"/>
    </source>
</evidence>
<accession>A0A9D1TL44</accession>
<sequence>MKKKTKYMMSGGLAFSEKSDMKKLSKKSLQGWHLKKFSFMGYGLEKGEPSEVIYTIDYHLVEENDKEEYFELFEMAGWEHVCSEYNMHIFKAPKETEPIYTDKITTIEKYNRLRKPLQKWAISITLLLLVFIMLTTLTTGIVKEISVIGLYIMIVLFVPSIMTFIAAFTRQLKSTRRGEL</sequence>
<feature type="transmembrane region" description="Helical" evidence="1">
    <location>
        <begin position="120"/>
        <end position="142"/>
    </location>
</feature>
<dbReference type="Proteomes" id="UP000823937">
    <property type="component" value="Unassembled WGS sequence"/>
</dbReference>
<organism evidence="2 3">
    <name type="scientific">Candidatus Pseudogracilibacillus intestinigallinarum</name>
    <dbReference type="NCBI Taxonomy" id="2838742"/>
    <lineage>
        <taxon>Bacteria</taxon>
        <taxon>Bacillati</taxon>
        <taxon>Bacillota</taxon>
        <taxon>Bacilli</taxon>
        <taxon>Bacillales</taxon>
        <taxon>Bacillaceae</taxon>
        <taxon>Pseudogracilibacillus</taxon>
    </lineage>
</organism>
<gene>
    <name evidence="2" type="ORF">H9895_10090</name>
</gene>
<dbReference type="InterPro" id="IPR021359">
    <property type="entry name" value="DUF2812"/>
</dbReference>
<dbReference type="Pfam" id="PF11193">
    <property type="entry name" value="DUF2812"/>
    <property type="match status" value="1"/>
</dbReference>
<keyword evidence="1" id="KW-0812">Transmembrane</keyword>